<evidence type="ECO:0000256" key="2">
    <source>
        <dbReference type="ARBA" id="ARBA00010869"/>
    </source>
</evidence>
<reference evidence="8 9" key="1">
    <citation type="submission" date="2016-10" db="EMBL/GenBank/DDBJ databases">
        <title>Genome sequence of the basidiomycete white-rot fungus Trametes pubescens.</title>
        <authorList>
            <person name="Makela M.R."/>
            <person name="Granchi Z."/>
            <person name="Peng M."/>
            <person name="De Vries R.P."/>
            <person name="Grigoriev I."/>
            <person name="Riley R."/>
            <person name="Hilden K."/>
        </authorList>
    </citation>
    <scope>NUCLEOTIDE SEQUENCE [LARGE SCALE GENOMIC DNA]</scope>
    <source>
        <strain evidence="8 9">FBCC735</strain>
    </source>
</reference>
<dbReference type="GO" id="GO:0003941">
    <property type="term" value="F:L-serine ammonia-lyase activity"/>
    <property type="evidence" value="ECO:0007669"/>
    <property type="project" value="UniProtKB-EC"/>
</dbReference>
<protein>
    <recommendedName>
        <fullName evidence="3">L-serine ammonia-lyase</fullName>
        <ecNumber evidence="3">4.3.1.17</ecNumber>
    </recommendedName>
</protein>
<dbReference type="InterPro" id="IPR050147">
    <property type="entry name" value="Ser/Thr_Dehydratase"/>
</dbReference>
<evidence type="ECO:0000259" key="7">
    <source>
        <dbReference type="Pfam" id="PF00291"/>
    </source>
</evidence>
<name>A0A1M2W2P4_TRAPU</name>
<dbReference type="GO" id="GO:0006565">
    <property type="term" value="P:L-serine catabolic process"/>
    <property type="evidence" value="ECO:0007669"/>
    <property type="project" value="TreeGrafter"/>
</dbReference>
<gene>
    <name evidence="8" type="ORF">TRAPUB_9232</name>
</gene>
<proteinExistence type="inferred from homology"/>
<dbReference type="GO" id="GO:0006567">
    <property type="term" value="P:L-threonine catabolic process"/>
    <property type="evidence" value="ECO:0007669"/>
    <property type="project" value="TreeGrafter"/>
</dbReference>
<dbReference type="InterPro" id="IPR036052">
    <property type="entry name" value="TrpB-like_PALP_sf"/>
</dbReference>
<keyword evidence="5" id="KW-0456">Lyase</keyword>
<dbReference type="Pfam" id="PF00291">
    <property type="entry name" value="PALP"/>
    <property type="match status" value="1"/>
</dbReference>
<dbReference type="Gene3D" id="3.40.50.1100">
    <property type="match status" value="2"/>
</dbReference>
<comment type="catalytic activity">
    <reaction evidence="6">
        <text>L-serine = pyruvate + NH4(+)</text>
        <dbReference type="Rhea" id="RHEA:19169"/>
        <dbReference type="ChEBI" id="CHEBI:15361"/>
        <dbReference type="ChEBI" id="CHEBI:28938"/>
        <dbReference type="ChEBI" id="CHEBI:33384"/>
        <dbReference type="EC" id="4.3.1.17"/>
    </reaction>
</comment>
<organism evidence="8 9">
    <name type="scientific">Trametes pubescens</name>
    <name type="common">White-rot fungus</name>
    <dbReference type="NCBI Taxonomy" id="154538"/>
    <lineage>
        <taxon>Eukaryota</taxon>
        <taxon>Fungi</taxon>
        <taxon>Dikarya</taxon>
        <taxon>Basidiomycota</taxon>
        <taxon>Agaricomycotina</taxon>
        <taxon>Agaricomycetes</taxon>
        <taxon>Polyporales</taxon>
        <taxon>Polyporaceae</taxon>
        <taxon>Trametes</taxon>
    </lineage>
</organism>
<dbReference type="OrthoDB" id="7773036at2759"/>
<keyword evidence="9" id="KW-1185">Reference proteome</keyword>
<evidence type="ECO:0000256" key="1">
    <source>
        <dbReference type="ARBA" id="ARBA00001933"/>
    </source>
</evidence>
<dbReference type="SUPFAM" id="SSF53686">
    <property type="entry name" value="Tryptophan synthase beta subunit-like PLP-dependent enzymes"/>
    <property type="match status" value="1"/>
</dbReference>
<dbReference type="EC" id="4.3.1.17" evidence="3"/>
<evidence type="ECO:0000256" key="5">
    <source>
        <dbReference type="ARBA" id="ARBA00023239"/>
    </source>
</evidence>
<evidence type="ECO:0000313" key="8">
    <source>
        <dbReference type="EMBL" id="OJT14121.1"/>
    </source>
</evidence>
<dbReference type="GO" id="GO:0004794">
    <property type="term" value="F:threonine deaminase activity"/>
    <property type="evidence" value="ECO:0007669"/>
    <property type="project" value="TreeGrafter"/>
</dbReference>
<dbReference type="Proteomes" id="UP000184267">
    <property type="component" value="Unassembled WGS sequence"/>
</dbReference>
<dbReference type="OMA" id="AEQGCEH"/>
<dbReference type="InterPro" id="IPR001926">
    <property type="entry name" value="TrpB-like_PALP"/>
</dbReference>
<dbReference type="GO" id="GO:0009097">
    <property type="term" value="P:isoleucine biosynthetic process"/>
    <property type="evidence" value="ECO:0007669"/>
    <property type="project" value="TreeGrafter"/>
</dbReference>
<comment type="similarity">
    <text evidence="2">Belongs to the serine/threonine dehydratase family.</text>
</comment>
<dbReference type="PANTHER" id="PTHR48078">
    <property type="entry name" value="THREONINE DEHYDRATASE, MITOCHONDRIAL-RELATED"/>
    <property type="match status" value="1"/>
</dbReference>
<feature type="domain" description="Tryptophan synthase beta chain-like PALP" evidence="7">
    <location>
        <begin position="20"/>
        <end position="297"/>
    </location>
</feature>
<dbReference type="STRING" id="154538.A0A1M2W2P4"/>
<comment type="caution">
    <text evidence="8">The sequence shown here is derived from an EMBL/GenBank/DDBJ whole genome shotgun (WGS) entry which is preliminary data.</text>
</comment>
<dbReference type="EMBL" id="MNAD01000321">
    <property type="protein sequence ID" value="OJT14121.1"/>
    <property type="molecule type" value="Genomic_DNA"/>
</dbReference>
<keyword evidence="4" id="KW-0663">Pyridoxal phosphate</keyword>
<evidence type="ECO:0000256" key="6">
    <source>
        <dbReference type="ARBA" id="ARBA00049406"/>
    </source>
</evidence>
<dbReference type="AlphaFoldDB" id="A0A1M2W2P4"/>
<evidence type="ECO:0000256" key="4">
    <source>
        <dbReference type="ARBA" id="ARBA00022898"/>
    </source>
</evidence>
<evidence type="ECO:0000313" key="9">
    <source>
        <dbReference type="Proteomes" id="UP000184267"/>
    </source>
</evidence>
<sequence>MSTNHMNRDEKLWLETPLMLQPSQSFKYRGISHFAQHALRMHGQGVHLIIASSGNAGIAAACVAKVLKLRCTIYLPHGVSQPTIELMRREGAEVVVTEGAYYSQALQCAKAAVEAEPKAVMVPGYDDPILWEGHASMVHEMQRQLLDGIKPDAIFCSLGGGGLAGGIIEGCKAVGWDDVPLVGVETHGSNCFYQSLSLNEGPFVGEVASRAISEGTRAERNVEHDVHIAHLSSLPSKATSLGASSPSAAIVKKALERKGGIRSVCIPDEMAMQAAINFAEDHKTLVELACSATIAPAYKPSVFRKFVPESASGANSVNVILVLCGGFKVSLADMEEYRRVVAADVAAGGDWVVAYNGDTFAASKV</sequence>
<dbReference type="PANTHER" id="PTHR48078:SF2">
    <property type="entry name" value="CATABOLIC L-SERINE_THREONINE DEHYDRATASE"/>
    <property type="match status" value="1"/>
</dbReference>
<accession>A0A1M2W2P4</accession>
<evidence type="ECO:0000256" key="3">
    <source>
        <dbReference type="ARBA" id="ARBA00012093"/>
    </source>
</evidence>
<comment type="cofactor">
    <cofactor evidence="1">
        <name>pyridoxal 5'-phosphate</name>
        <dbReference type="ChEBI" id="CHEBI:597326"/>
    </cofactor>
</comment>